<evidence type="ECO:0000313" key="2">
    <source>
        <dbReference type="Proteomes" id="UP001187192"/>
    </source>
</evidence>
<gene>
    <name evidence="1" type="ORF">TIFTF001_014369</name>
</gene>
<evidence type="ECO:0000313" key="1">
    <source>
        <dbReference type="EMBL" id="GMN45183.1"/>
    </source>
</evidence>
<protein>
    <submittedName>
        <fullName evidence="1">Uncharacterized protein</fullName>
    </submittedName>
</protein>
<dbReference type="EMBL" id="BTGU01000020">
    <property type="protein sequence ID" value="GMN45183.1"/>
    <property type="molecule type" value="Genomic_DNA"/>
</dbReference>
<organism evidence="1 2">
    <name type="scientific">Ficus carica</name>
    <name type="common">Common fig</name>
    <dbReference type="NCBI Taxonomy" id="3494"/>
    <lineage>
        <taxon>Eukaryota</taxon>
        <taxon>Viridiplantae</taxon>
        <taxon>Streptophyta</taxon>
        <taxon>Embryophyta</taxon>
        <taxon>Tracheophyta</taxon>
        <taxon>Spermatophyta</taxon>
        <taxon>Magnoliopsida</taxon>
        <taxon>eudicotyledons</taxon>
        <taxon>Gunneridae</taxon>
        <taxon>Pentapetalae</taxon>
        <taxon>rosids</taxon>
        <taxon>fabids</taxon>
        <taxon>Rosales</taxon>
        <taxon>Moraceae</taxon>
        <taxon>Ficeae</taxon>
        <taxon>Ficus</taxon>
    </lineage>
</organism>
<comment type="caution">
    <text evidence="1">The sequence shown here is derived from an EMBL/GenBank/DDBJ whole genome shotgun (WGS) entry which is preliminary data.</text>
</comment>
<proteinExistence type="predicted"/>
<accession>A0AA87ZZE3</accession>
<name>A0AA87ZZE3_FICCA</name>
<sequence>MWLWQQLRKLHELSPSSVTRLSRARSRTPKHACFLDFWRFGDGGGLPKLRDSFSSDMAMVAAPAVIIGDLGLRLD</sequence>
<reference evidence="1" key="1">
    <citation type="submission" date="2023-07" db="EMBL/GenBank/DDBJ databases">
        <title>draft genome sequence of fig (Ficus carica).</title>
        <authorList>
            <person name="Takahashi T."/>
            <person name="Nishimura K."/>
        </authorList>
    </citation>
    <scope>NUCLEOTIDE SEQUENCE</scope>
</reference>
<dbReference type="Proteomes" id="UP001187192">
    <property type="component" value="Unassembled WGS sequence"/>
</dbReference>
<dbReference type="AlphaFoldDB" id="A0AA87ZZE3"/>
<keyword evidence="2" id="KW-1185">Reference proteome</keyword>